<dbReference type="Proteomes" id="UP000004079">
    <property type="component" value="Unassembled WGS sequence"/>
</dbReference>
<organism evidence="1 2">
    <name type="scientific">Segatella oris F0302</name>
    <dbReference type="NCBI Taxonomy" id="649760"/>
    <lineage>
        <taxon>Bacteria</taxon>
        <taxon>Pseudomonadati</taxon>
        <taxon>Bacteroidota</taxon>
        <taxon>Bacteroidia</taxon>
        <taxon>Bacteroidales</taxon>
        <taxon>Prevotellaceae</taxon>
        <taxon>Segatella</taxon>
    </lineage>
</organism>
<evidence type="ECO:0000313" key="2">
    <source>
        <dbReference type="Proteomes" id="UP000004079"/>
    </source>
</evidence>
<name>D1QNI2_9BACT</name>
<reference evidence="1 2" key="1">
    <citation type="submission" date="2009-11" db="EMBL/GenBank/DDBJ databases">
        <authorList>
            <person name="Weinstock G."/>
            <person name="Sodergren E."/>
            <person name="Clifton S."/>
            <person name="Fulton L."/>
            <person name="Fulton B."/>
            <person name="Courtney L."/>
            <person name="Fronick C."/>
            <person name="Harrison M."/>
            <person name="Strong C."/>
            <person name="Farmer C."/>
            <person name="Delahaunty K."/>
            <person name="Markovic C."/>
            <person name="Hall O."/>
            <person name="Minx P."/>
            <person name="Tomlinson C."/>
            <person name="Mitreva M."/>
            <person name="Nelson J."/>
            <person name="Hou S."/>
            <person name="Wollam A."/>
            <person name="Pepin K.H."/>
            <person name="Johnson M."/>
            <person name="Bhonagiri V."/>
            <person name="Nash W.E."/>
            <person name="Warren W."/>
            <person name="Chinwalla A."/>
            <person name="Mardis E.R."/>
            <person name="Wilson R.K."/>
        </authorList>
    </citation>
    <scope>NUCLEOTIDE SEQUENCE [LARGE SCALE GENOMIC DNA]</scope>
    <source>
        <strain evidence="1 2">F0302</strain>
    </source>
</reference>
<dbReference type="STRING" id="649760.HMPREF0971_00518"/>
<dbReference type="AlphaFoldDB" id="D1QNI2"/>
<sequence>MESAVFLLYHVLTEFEEHNTHNRKVELSRLYLLQENKSETTLCFT</sequence>
<dbReference type="HOGENOM" id="CLU_3203576_0_0_10"/>
<dbReference type="EMBL" id="ACUZ02000004">
    <property type="protein sequence ID" value="EFB33239.1"/>
    <property type="molecule type" value="Genomic_DNA"/>
</dbReference>
<protein>
    <submittedName>
        <fullName evidence="1">Uncharacterized protein</fullName>
    </submittedName>
</protein>
<gene>
    <name evidence="1" type="ORF">HMPREF0971_00518</name>
</gene>
<accession>D1QNI2</accession>
<proteinExistence type="predicted"/>
<evidence type="ECO:0000313" key="1">
    <source>
        <dbReference type="EMBL" id="EFB33239.1"/>
    </source>
</evidence>
<comment type="caution">
    <text evidence="1">The sequence shown here is derived from an EMBL/GenBank/DDBJ whole genome shotgun (WGS) entry which is preliminary data.</text>
</comment>